<organism evidence="8">
    <name type="scientific">Proteinivorax hydrogeniformans</name>
    <dbReference type="NCBI Taxonomy" id="1826727"/>
    <lineage>
        <taxon>Bacteria</taxon>
        <taxon>Bacillati</taxon>
        <taxon>Bacillota</taxon>
        <taxon>Clostridia</taxon>
        <taxon>Eubacteriales</taxon>
        <taxon>Proteinivoracaceae</taxon>
        <taxon>Proteinivorax</taxon>
    </lineage>
</organism>
<feature type="domain" description="Ribosome maturation factor RimM PRC barrel" evidence="7">
    <location>
        <begin position="97"/>
        <end position="162"/>
    </location>
</feature>
<reference evidence="8" key="2">
    <citation type="submission" date="2024-06" db="EMBL/GenBank/DDBJ databases">
        <authorList>
            <person name="Petrova K.O."/>
            <person name="Toshchakov S.V."/>
            <person name="Boltjanskaja Y.V."/>
            <person name="Kevbrin V.V."/>
        </authorList>
    </citation>
    <scope>NUCLEOTIDE SEQUENCE</scope>
    <source>
        <strain evidence="8">Z-710</strain>
    </source>
</reference>
<sequence>MIDEKVKVGKIVTTHGVKGEVKVVSLTEFEERFCSGEELYIENEIFTIEKSRPHKNQFCIKFSGYDNINEVTHLVNKYLEINKTDVKPLPEGKFYVFDLEGCKVYTDAGEYLGVLTSVKQTGSNDVYVVKGEKEYLIPALKKVVKKVDTSKKQIIITPMEGLLD</sequence>
<dbReference type="EMBL" id="CP159485">
    <property type="protein sequence ID" value="XCI27551.1"/>
    <property type="molecule type" value="Genomic_DNA"/>
</dbReference>
<dbReference type="InterPro" id="IPR009000">
    <property type="entry name" value="Transl_B-barrel_sf"/>
</dbReference>
<dbReference type="SUPFAM" id="SSF50447">
    <property type="entry name" value="Translation proteins"/>
    <property type="match status" value="1"/>
</dbReference>
<evidence type="ECO:0000259" key="7">
    <source>
        <dbReference type="Pfam" id="PF24986"/>
    </source>
</evidence>
<comment type="subcellular location">
    <subcellularLocation>
        <location evidence="5">Cytoplasm</location>
    </subcellularLocation>
</comment>
<dbReference type="Gene3D" id="2.40.30.60">
    <property type="entry name" value="RimM"/>
    <property type="match status" value="1"/>
</dbReference>
<evidence type="ECO:0000259" key="6">
    <source>
        <dbReference type="Pfam" id="PF01782"/>
    </source>
</evidence>
<dbReference type="AlphaFoldDB" id="A0AAU8HQQ4"/>
<accession>A0AAU8HQQ4</accession>
<evidence type="ECO:0000256" key="1">
    <source>
        <dbReference type="ARBA" id="ARBA00022490"/>
    </source>
</evidence>
<dbReference type="RefSeq" id="WP_353892129.1">
    <property type="nucleotide sequence ID" value="NZ_CP159485.1"/>
</dbReference>
<evidence type="ECO:0000256" key="3">
    <source>
        <dbReference type="ARBA" id="ARBA00022552"/>
    </source>
</evidence>
<evidence type="ECO:0000256" key="2">
    <source>
        <dbReference type="ARBA" id="ARBA00022517"/>
    </source>
</evidence>
<dbReference type="InterPro" id="IPR056792">
    <property type="entry name" value="PRC_RimM"/>
</dbReference>
<protein>
    <recommendedName>
        <fullName evidence="5">Ribosome maturation factor RimM</fullName>
    </recommendedName>
</protein>
<name>A0AAU8HQQ4_9FIRM</name>
<dbReference type="InterPro" id="IPR011961">
    <property type="entry name" value="RimM"/>
</dbReference>
<comment type="function">
    <text evidence="5">An accessory protein needed during the final step in the assembly of 30S ribosomal subunit, possibly for assembly of the head region. Essential for efficient processing of 16S rRNA. May be needed both before and after RbfA during the maturation of 16S rRNA. It has affinity for free ribosomal 30S subunits but not for 70S ribosomes.</text>
</comment>
<dbReference type="Pfam" id="PF24986">
    <property type="entry name" value="PRC_RimM"/>
    <property type="match status" value="1"/>
</dbReference>
<evidence type="ECO:0000313" key="8">
    <source>
        <dbReference type="EMBL" id="XCI27551.1"/>
    </source>
</evidence>
<keyword evidence="3 5" id="KW-0698">rRNA processing</keyword>
<dbReference type="PANTHER" id="PTHR33692:SF1">
    <property type="entry name" value="RIBOSOME MATURATION FACTOR RIMM"/>
    <property type="match status" value="1"/>
</dbReference>
<comment type="similarity">
    <text evidence="5">Belongs to the RimM family.</text>
</comment>
<comment type="subunit">
    <text evidence="5">Binds ribosomal protein uS19.</text>
</comment>
<dbReference type="GO" id="GO:0006364">
    <property type="term" value="P:rRNA processing"/>
    <property type="evidence" value="ECO:0007669"/>
    <property type="project" value="UniProtKB-UniRule"/>
</dbReference>
<dbReference type="PANTHER" id="PTHR33692">
    <property type="entry name" value="RIBOSOME MATURATION FACTOR RIMM"/>
    <property type="match status" value="1"/>
</dbReference>
<keyword evidence="1 5" id="KW-0963">Cytoplasm</keyword>
<dbReference type="GO" id="GO:0005737">
    <property type="term" value="C:cytoplasm"/>
    <property type="evidence" value="ECO:0007669"/>
    <property type="project" value="UniProtKB-SubCell"/>
</dbReference>
<dbReference type="Gene3D" id="2.30.30.240">
    <property type="entry name" value="PRC-barrel domain"/>
    <property type="match status" value="1"/>
</dbReference>
<keyword evidence="4 5" id="KW-0143">Chaperone</keyword>
<dbReference type="GO" id="GO:0042274">
    <property type="term" value="P:ribosomal small subunit biogenesis"/>
    <property type="evidence" value="ECO:0007669"/>
    <property type="project" value="UniProtKB-UniRule"/>
</dbReference>
<dbReference type="NCBIfam" id="TIGR02273">
    <property type="entry name" value="16S_RimM"/>
    <property type="match status" value="1"/>
</dbReference>
<feature type="domain" description="RimM N-terminal" evidence="6">
    <location>
        <begin position="8"/>
        <end position="84"/>
    </location>
</feature>
<dbReference type="HAMAP" id="MF_00014">
    <property type="entry name" value="Ribosome_mat_RimM"/>
    <property type="match status" value="1"/>
</dbReference>
<dbReference type="InterPro" id="IPR036976">
    <property type="entry name" value="RimM_N_sf"/>
</dbReference>
<gene>
    <name evidence="5 8" type="primary">rimM</name>
    <name evidence="8" type="ORF">PRVXH_001454</name>
</gene>
<reference evidence="8" key="1">
    <citation type="journal article" date="2018" name="Antonie Van Leeuwenhoek">
        <title>Proteinivorax hydrogeniformans sp. nov., an anaerobic, haloalkaliphilic bacterium fermenting proteinaceous compounds with high hydrogen production.</title>
        <authorList>
            <person name="Boltyanskaya Y."/>
            <person name="Detkova E."/>
            <person name="Pimenov N."/>
            <person name="Kevbrin V."/>
        </authorList>
    </citation>
    <scope>NUCLEOTIDE SEQUENCE</scope>
    <source>
        <strain evidence="8">Z-710</strain>
    </source>
</reference>
<dbReference type="InterPro" id="IPR011033">
    <property type="entry name" value="PRC_barrel-like_sf"/>
</dbReference>
<dbReference type="GO" id="GO:0005840">
    <property type="term" value="C:ribosome"/>
    <property type="evidence" value="ECO:0007669"/>
    <property type="project" value="InterPro"/>
</dbReference>
<evidence type="ECO:0000256" key="4">
    <source>
        <dbReference type="ARBA" id="ARBA00023186"/>
    </source>
</evidence>
<proteinExistence type="inferred from homology"/>
<dbReference type="Pfam" id="PF01782">
    <property type="entry name" value="RimM"/>
    <property type="match status" value="1"/>
</dbReference>
<dbReference type="SUPFAM" id="SSF50346">
    <property type="entry name" value="PRC-barrel domain"/>
    <property type="match status" value="1"/>
</dbReference>
<comment type="domain">
    <text evidence="5">The PRC barrel domain binds ribosomal protein uS19.</text>
</comment>
<keyword evidence="2 5" id="KW-0690">Ribosome biogenesis</keyword>
<dbReference type="GO" id="GO:0043022">
    <property type="term" value="F:ribosome binding"/>
    <property type="evidence" value="ECO:0007669"/>
    <property type="project" value="InterPro"/>
</dbReference>
<dbReference type="InterPro" id="IPR002676">
    <property type="entry name" value="RimM_N"/>
</dbReference>
<evidence type="ECO:0000256" key="5">
    <source>
        <dbReference type="HAMAP-Rule" id="MF_00014"/>
    </source>
</evidence>